<keyword evidence="4" id="KW-0648">Protein biosynthesis</keyword>
<dbReference type="OrthoDB" id="10250414at2759"/>
<keyword evidence="3" id="KW-0694">RNA-binding</keyword>
<organism evidence="5 6">
    <name type="scientific">Reticulomyxa filosa</name>
    <dbReference type="NCBI Taxonomy" id="46433"/>
    <lineage>
        <taxon>Eukaryota</taxon>
        <taxon>Sar</taxon>
        <taxon>Rhizaria</taxon>
        <taxon>Retaria</taxon>
        <taxon>Foraminifera</taxon>
        <taxon>Monothalamids</taxon>
        <taxon>Reticulomyxidae</taxon>
        <taxon>Reticulomyxa</taxon>
    </lineage>
</organism>
<protein>
    <submittedName>
        <fullName evidence="5">Uncharacterized protein</fullName>
    </submittedName>
</protein>
<dbReference type="Proteomes" id="UP000023152">
    <property type="component" value="Unassembled WGS sequence"/>
</dbReference>
<dbReference type="GO" id="GO:0005852">
    <property type="term" value="C:eukaryotic translation initiation factor 3 complex"/>
    <property type="evidence" value="ECO:0007669"/>
    <property type="project" value="InterPro"/>
</dbReference>
<dbReference type="GO" id="GO:0003743">
    <property type="term" value="F:translation initiation factor activity"/>
    <property type="evidence" value="ECO:0007669"/>
    <property type="project" value="UniProtKB-KW"/>
</dbReference>
<evidence type="ECO:0000313" key="5">
    <source>
        <dbReference type="EMBL" id="ETO00540.1"/>
    </source>
</evidence>
<accession>X6LIK7</accession>
<evidence type="ECO:0000256" key="2">
    <source>
        <dbReference type="ARBA" id="ARBA00022540"/>
    </source>
</evidence>
<dbReference type="GO" id="GO:0003723">
    <property type="term" value="F:RNA binding"/>
    <property type="evidence" value="ECO:0007669"/>
    <property type="project" value="UniProtKB-KW"/>
</dbReference>
<proteinExistence type="predicted"/>
<reference evidence="5 6" key="1">
    <citation type="journal article" date="2013" name="Curr. Biol.">
        <title>The Genome of the Foraminiferan Reticulomyxa filosa.</title>
        <authorList>
            <person name="Glockner G."/>
            <person name="Hulsmann N."/>
            <person name="Schleicher M."/>
            <person name="Noegel A.A."/>
            <person name="Eichinger L."/>
            <person name="Gallinger C."/>
            <person name="Pawlowski J."/>
            <person name="Sierra R."/>
            <person name="Euteneuer U."/>
            <person name="Pillet L."/>
            <person name="Moustafa A."/>
            <person name="Platzer M."/>
            <person name="Groth M."/>
            <person name="Szafranski K."/>
            <person name="Schliwa M."/>
        </authorList>
    </citation>
    <scope>NUCLEOTIDE SEQUENCE [LARGE SCALE GENOMIC DNA]</scope>
</reference>
<evidence type="ECO:0000256" key="3">
    <source>
        <dbReference type="ARBA" id="ARBA00022884"/>
    </source>
</evidence>
<evidence type="ECO:0000256" key="1">
    <source>
        <dbReference type="ARBA" id="ARBA00022490"/>
    </source>
</evidence>
<keyword evidence="1" id="KW-0963">Cytoplasm</keyword>
<dbReference type="InterPro" id="IPR015943">
    <property type="entry name" value="WD40/YVTN_repeat-like_dom_sf"/>
</dbReference>
<keyword evidence="6" id="KW-1185">Reference proteome</keyword>
<evidence type="ECO:0000313" key="6">
    <source>
        <dbReference type="Proteomes" id="UP000023152"/>
    </source>
</evidence>
<name>X6LIK7_RETFI</name>
<dbReference type="Gene3D" id="2.130.10.10">
    <property type="entry name" value="YVTN repeat-like/Quinoprotein amine dehydrogenase"/>
    <property type="match status" value="1"/>
</dbReference>
<evidence type="ECO:0000256" key="4">
    <source>
        <dbReference type="ARBA" id="ARBA00022917"/>
    </source>
</evidence>
<sequence length="247" mass="28283">TIYIWDPLTGEQLREFTHDAIGPLLKLRRSGWWPMFKWGAKDKYFAQIATSKKNKVTAKMKDIDRLNIFDGAELTRLDKSAHSAPNVFDFAFSPTDDLLAYCSRALGNDAAKVTIISLPSKKSERVQTLGFDAGITHVYWQSQGKYLAVTIGHVEGKRLRKNSIGILAVHQENMPWQLTETMMKFCLIVCQAKLLAVQHETAFSPYFFFFFFFFIESNRFGILHNDLDNPDVSFYQIKQPANPVKLC</sequence>
<feature type="non-terminal residue" evidence="5">
    <location>
        <position position="1"/>
    </location>
</feature>
<dbReference type="AlphaFoldDB" id="X6LIK7"/>
<dbReference type="EMBL" id="ASPP01040768">
    <property type="protein sequence ID" value="ETO00540.1"/>
    <property type="molecule type" value="Genomic_DNA"/>
</dbReference>
<dbReference type="GO" id="GO:0031369">
    <property type="term" value="F:translation initiation factor binding"/>
    <property type="evidence" value="ECO:0007669"/>
    <property type="project" value="InterPro"/>
</dbReference>
<keyword evidence="2" id="KW-0396">Initiation factor</keyword>
<dbReference type="SUPFAM" id="SSF82171">
    <property type="entry name" value="DPP6 N-terminal domain-like"/>
    <property type="match status" value="1"/>
</dbReference>
<dbReference type="PANTHER" id="PTHR14068">
    <property type="entry name" value="EUKARYOTIC TRANSLATION INITIATION FACTOR 3 EIF3 -RELATED"/>
    <property type="match status" value="1"/>
</dbReference>
<comment type="caution">
    <text evidence="5">The sequence shown here is derived from an EMBL/GenBank/DDBJ whole genome shotgun (WGS) entry which is preliminary data.</text>
</comment>
<dbReference type="InterPro" id="IPR011400">
    <property type="entry name" value="EIF3B"/>
</dbReference>
<gene>
    <name evidence="5" type="ORF">RFI_36900</name>
</gene>
<dbReference type="PANTHER" id="PTHR14068:SF0">
    <property type="entry name" value="EUKARYOTIC TRANSLATION INITIATION FACTOR 3 SUBUNIT B"/>
    <property type="match status" value="1"/>
</dbReference>